<proteinExistence type="predicted"/>
<organism evidence="1">
    <name type="scientific">marine sediment metagenome</name>
    <dbReference type="NCBI Taxonomy" id="412755"/>
    <lineage>
        <taxon>unclassified sequences</taxon>
        <taxon>metagenomes</taxon>
        <taxon>ecological metagenomes</taxon>
    </lineage>
</organism>
<sequence>IRAIEQTTIIAVKVIKAHTFKTKVSNFPKTQAVKGAVVVSNQRKVEKGIHNLGTLIQAVLKAVHLIKAPKSIEVSNLKELPKPPKFPKFPEEITVKNPTKIPPYPKKIDVSNQPVKELNNIVTAVGKVAVMISALELDPKINVEAPRPQRLVVPPAKVIVQKEKFDYKKLAKTISKQIPQLDYKKLSEAIGKEIAQMVVTIGGSGGRRKEGQDDLTREYNISDKDVASPVKYYGFIGRLGQWYIMKEDGTEYRYIKGSSDYEENWDNRADLDYDFYNEVF</sequence>
<dbReference type="AlphaFoldDB" id="A0A0F9FDP3"/>
<feature type="non-terminal residue" evidence="1">
    <location>
        <position position="1"/>
    </location>
</feature>
<accession>A0A0F9FDP3</accession>
<reference evidence="1" key="1">
    <citation type="journal article" date="2015" name="Nature">
        <title>Complex archaea that bridge the gap between prokaryotes and eukaryotes.</title>
        <authorList>
            <person name="Spang A."/>
            <person name="Saw J.H."/>
            <person name="Jorgensen S.L."/>
            <person name="Zaremba-Niedzwiedzka K."/>
            <person name="Martijn J."/>
            <person name="Lind A.E."/>
            <person name="van Eijk R."/>
            <person name="Schleper C."/>
            <person name="Guy L."/>
            <person name="Ettema T.J."/>
        </authorList>
    </citation>
    <scope>NUCLEOTIDE SEQUENCE</scope>
</reference>
<gene>
    <name evidence="1" type="ORF">LCGC14_1965520</name>
</gene>
<protein>
    <submittedName>
        <fullName evidence="1">Uncharacterized protein</fullName>
    </submittedName>
</protein>
<name>A0A0F9FDP3_9ZZZZ</name>
<dbReference type="EMBL" id="LAZR01021719">
    <property type="protein sequence ID" value="KKL84358.1"/>
    <property type="molecule type" value="Genomic_DNA"/>
</dbReference>
<comment type="caution">
    <text evidence="1">The sequence shown here is derived from an EMBL/GenBank/DDBJ whole genome shotgun (WGS) entry which is preliminary data.</text>
</comment>
<evidence type="ECO:0000313" key="1">
    <source>
        <dbReference type="EMBL" id="KKL84358.1"/>
    </source>
</evidence>